<dbReference type="Gene3D" id="1.25.40.10">
    <property type="entry name" value="Tetratricopeptide repeat domain"/>
    <property type="match status" value="1"/>
</dbReference>
<comment type="caution">
    <text evidence="7">The sequence shown here is derived from an EMBL/GenBank/DDBJ whole genome shotgun (WGS) entry which is preliminary data.</text>
</comment>
<dbReference type="SMART" id="SM00138">
    <property type="entry name" value="MeTrc"/>
    <property type="match status" value="1"/>
</dbReference>
<dbReference type="Gene3D" id="3.40.50.150">
    <property type="entry name" value="Vaccinia Virus protein VP39"/>
    <property type="match status" value="1"/>
</dbReference>
<reference evidence="7 8" key="1">
    <citation type="submission" date="2019-03" db="EMBL/GenBank/DDBJ databases">
        <title>Draft genome of Massilia hortus sp. nov., a novel bacterial species of the Oxalobacteraceae family.</title>
        <authorList>
            <person name="Peta V."/>
            <person name="Raths R."/>
            <person name="Bucking H."/>
        </authorList>
    </citation>
    <scope>NUCLEOTIDE SEQUENCE [LARGE SCALE GENOMIC DNA]</scope>
    <source>
        <strain evidence="7 8">ONC3</strain>
    </source>
</reference>
<proteinExistence type="predicted"/>
<dbReference type="Pfam" id="PF01739">
    <property type="entry name" value="CheR"/>
    <property type="match status" value="1"/>
</dbReference>
<evidence type="ECO:0000256" key="3">
    <source>
        <dbReference type="ARBA" id="ARBA00022691"/>
    </source>
</evidence>
<dbReference type="GO" id="GO:0032259">
    <property type="term" value="P:methylation"/>
    <property type="evidence" value="ECO:0007669"/>
    <property type="project" value="UniProtKB-KW"/>
</dbReference>
<keyword evidence="4" id="KW-0802">TPR repeat</keyword>
<protein>
    <submittedName>
        <fullName evidence="7">Methyltransferase domain-containing protein</fullName>
    </submittedName>
</protein>
<evidence type="ECO:0000313" key="8">
    <source>
        <dbReference type="Proteomes" id="UP000297258"/>
    </source>
</evidence>
<feature type="region of interest" description="Disordered" evidence="5">
    <location>
        <begin position="260"/>
        <end position="286"/>
    </location>
</feature>
<evidence type="ECO:0000313" key="7">
    <source>
        <dbReference type="EMBL" id="TFW35023.1"/>
    </source>
</evidence>
<dbReference type="PROSITE" id="PS50123">
    <property type="entry name" value="CHER"/>
    <property type="match status" value="1"/>
</dbReference>
<dbReference type="InterPro" id="IPR022642">
    <property type="entry name" value="CheR_C"/>
</dbReference>
<dbReference type="GO" id="GO:0008757">
    <property type="term" value="F:S-adenosylmethionine-dependent methyltransferase activity"/>
    <property type="evidence" value="ECO:0007669"/>
    <property type="project" value="InterPro"/>
</dbReference>
<evidence type="ECO:0000259" key="6">
    <source>
        <dbReference type="PROSITE" id="PS50123"/>
    </source>
</evidence>
<dbReference type="SUPFAM" id="SSF53335">
    <property type="entry name" value="S-adenosyl-L-methionine-dependent methyltransferases"/>
    <property type="match status" value="1"/>
</dbReference>
<dbReference type="SMART" id="SM00028">
    <property type="entry name" value="TPR"/>
    <property type="match status" value="2"/>
</dbReference>
<organism evidence="7 8">
    <name type="scientific">Massilia horti</name>
    <dbReference type="NCBI Taxonomy" id="2562153"/>
    <lineage>
        <taxon>Bacteria</taxon>
        <taxon>Pseudomonadati</taxon>
        <taxon>Pseudomonadota</taxon>
        <taxon>Betaproteobacteria</taxon>
        <taxon>Burkholderiales</taxon>
        <taxon>Oxalobacteraceae</taxon>
        <taxon>Telluria group</taxon>
        <taxon>Massilia</taxon>
    </lineage>
</organism>
<dbReference type="InterPro" id="IPR000780">
    <property type="entry name" value="CheR_MeTrfase"/>
</dbReference>
<dbReference type="Proteomes" id="UP000297258">
    <property type="component" value="Unassembled WGS sequence"/>
</dbReference>
<feature type="domain" description="CheR-type methyltransferase" evidence="6">
    <location>
        <begin position="1"/>
        <end position="231"/>
    </location>
</feature>
<feature type="repeat" description="TPR" evidence="4">
    <location>
        <begin position="324"/>
        <end position="357"/>
    </location>
</feature>
<evidence type="ECO:0000256" key="5">
    <source>
        <dbReference type="SAM" id="MobiDB-lite"/>
    </source>
</evidence>
<dbReference type="InterPro" id="IPR019734">
    <property type="entry name" value="TPR_rpt"/>
</dbReference>
<dbReference type="OrthoDB" id="9816309at2"/>
<keyword evidence="1 7" id="KW-0489">Methyltransferase</keyword>
<name>A0A4Y9T8L7_9BURK</name>
<dbReference type="EMBL" id="SPUM01000018">
    <property type="protein sequence ID" value="TFW35023.1"/>
    <property type="molecule type" value="Genomic_DNA"/>
</dbReference>
<accession>A0A4Y9T8L7</accession>
<dbReference type="PROSITE" id="PS50005">
    <property type="entry name" value="TPR"/>
    <property type="match status" value="1"/>
</dbReference>
<dbReference type="PANTHER" id="PTHR24422:SF19">
    <property type="entry name" value="CHEMOTAXIS PROTEIN METHYLTRANSFERASE"/>
    <property type="match status" value="1"/>
</dbReference>
<dbReference type="InterPro" id="IPR050903">
    <property type="entry name" value="Bact_Chemotaxis_MeTrfase"/>
</dbReference>
<dbReference type="PANTHER" id="PTHR24422">
    <property type="entry name" value="CHEMOTAXIS PROTEIN METHYLTRANSFERASE"/>
    <property type="match status" value="1"/>
</dbReference>
<sequence>MMPRKLLYRTTGLDLDSASVERAVRGRMGALGLKTRRDYLARLSGAELQELIEHVVVPESWMFRDSEAFNAVAAFVRRRLAERPERAPRILSLPCAGGEEPYSVAMALRDAGIAPGACRIEGMDISAAAIARARAARYTRNAFRSQHLGFRDRHFKAEGQEYVLNPDIRAMVQFSQANLFELDLAANAGRYDVLLCRNLLIYFDDATTTRAIGALRTLLADDGILFAGYAEVPAYARRGFMSLALPGAFALQKQAASAAGVAPRRSTPPSWRHDRPVQRPSGRALQRPGTDKLLSLAQFQANSGDFPAATRSCQALLAADPACAGAYFVLGMVSECQGDSEAALRNWRRCLYLQPDHYEALCSLALLAEQSGDGVRARSFRARAARVFDDRMSVAA</sequence>
<keyword evidence="2 7" id="KW-0808">Transferase</keyword>
<gene>
    <name evidence="7" type="ORF">E4O92_02645</name>
</gene>
<dbReference type="SUPFAM" id="SSF48452">
    <property type="entry name" value="TPR-like"/>
    <property type="match status" value="1"/>
</dbReference>
<dbReference type="AlphaFoldDB" id="A0A4Y9T8L7"/>
<evidence type="ECO:0000256" key="1">
    <source>
        <dbReference type="ARBA" id="ARBA00022603"/>
    </source>
</evidence>
<evidence type="ECO:0000256" key="4">
    <source>
        <dbReference type="PROSITE-ProRule" id="PRU00339"/>
    </source>
</evidence>
<dbReference type="InterPro" id="IPR011990">
    <property type="entry name" value="TPR-like_helical_dom_sf"/>
</dbReference>
<dbReference type="InterPro" id="IPR029063">
    <property type="entry name" value="SAM-dependent_MTases_sf"/>
</dbReference>
<dbReference type="PRINTS" id="PR00996">
    <property type="entry name" value="CHERMTFRASE"/>
</dbReference>
<keyword evidence="3" id="KW-0949">S-adenosyl-L-methionine</keyword>
<keyword evidence="8" id="KW-1185">Reference proteome</keyword>
<evidence type="ECO:0000256" key="2">
    <source>
        <dbReference type="ARBA" id="ARBA00022679"/>
    </source>
</evidence>